<reference evidence="1" key="1">
    <citation type="submission" date="2021-11" db="EMBL/GenBank/DDBJ databases">
        <title>Fusarium solani-melongenae Genome sequencing and assembly.</title>
        <authorList>
            <person name="Xie S."/>
            <person name="Huang L."/>
            <person name="Zhang X."/>
        </authorList>
    </citation>
    <scope>NUCLEOTIDE SEQUENCE</scope>
    <source>
        <strain evidence="1">CRI 24-3</strain>
    </source>
</reference>
<sequence>MEDGDEYVGKDAEVEMAWDGREAEVTSQLLARGRIMARRITAKSNMRRSIMAKRGTMEAGMEAKLTSNMHARMATAEIGRALARSKVSDQREQLRGKEEEVGSLRRALTEKNEAFQSKVEGLESVKRELESAIQAKCDLRSQACESVSRLGSKLTVTEEAGRVLRTELLAVKEAASEEGARIEALLKVLKELRDGVRQ</sequence>
<protein>
    <submittedName>
        <fullName evidence="1">Uncharacterized protein</fullName>
    </submittedName>
</protein>
<dbReference type="EMBL" id="CP090033">
    <property type="protein sequence ID" value="UPK94485.1"/>
    <property type="molecule type" value="Genomic_DNA"/>
</dbReference>
<accession>A0ACD3YZT8</accession>
<evidence type="ECO:0000313" key="2">
    <source>
        <dbReference type="Proteomes" id="UP000830768"/>
    </source>
</evidence>
<proteinExistence type="predicted"/>
<keyword evidence="2" id="KW-1185">Reference proteome</keyword>
<evidence type="ECO:0000313" key="1">
    <source>
        <dbReference type="EMBL" id="UPK94485.1"/>
    </source>
</evidence>
<name>A0ACD3YZT8_FUSSC</name>
<organism evidence="1 2">
    <name type="scientific">Fusarium solani subsp. cucurbitae</name>
    <name type="common">Neocosmosporum cucurbitae</name>
    <dbReference type="NCBI Taxonomy" id="2747967"/>
    <lineage>
        <taxon>Eukaryota</taxon>
        <taxon>Fungi</taxon>
        <taxon>Dikarya</taxon>
        <taxon>Ascomycota</taxon>
        <taxon>Pezizomycotina</taxon>
        <taxon>Sordariomycetes</taxon>
        <taxon>Hypocreomycetidae</taxon>
        <taxon>Hypocreales</taxon>
        <taxon>Nectriaceae</taxon>
        <taxon>Fusarium</taxon>
        <taxon>Fusarium solani species complex</taxon>
    </lineage>
</organism>
<gene>
    <name evidence="1" type="ORF">LCI18_005420</name>
</gene>
<dbReference type="Proteomes" id="UP000830768">
    <property type="component" value="Chromosome 4"/>
</dbReference>